<dbReference type="InterPro" id="IPR012677">
    <property type="entry name" value="Nucleotide-bd_a/b_plait_sf"/>
</dbReference>
<name>A0A5B6ZDZ6_DAVIN</name>
<dbReference type="PANTHER" id="PTHR48033">
    <property type="entry name" value="RNA-BINDING (RRM/RBD/RNP MOTIFS) FAMILY PROTEIN"/>
    <property type="match status" value="1"/>
</dbReference>
<dbReference type="GO" id="GO:0000785">
    <property type="term" value="C:chromatin"/>
    <property type="evidence" value="ECO:0007669"/>
    <property type="project" value="TreeGrafter"/>
</dbReference>
<dbReference type="SMART" id="SM00360">
    <property type="entry name" value="RRM"/>
    <property type="match status" value="2"/>
</dbReference>
<reference evidence="6" key="1">
    <citation type="submission" date="2019-08" db="EMBL/GenBank/DDBJ databases">
        <title>Reference gene set and small RNA set construction with multiple tissues from Davidia involucrata Baill.</title>
        <authorList>
            <person name="Yang H."/>
            <person name="Zhou C."/>
            <person name="Li G."/>
            <person name="Wang J."/>
            <person name="Gao P."/>
            <person name="Wang M."/>
            <person name="Wang R."/>
            <person name="Zhao Y."/>
        </authorList>
    </citation>
    <scope>NUCLEOTIDE SEQUENCE</scope>
    <source>
        <tissue evidence="6">Mixed with DoveR01_LX</tissue>
    </source>
</reference>
<evidence type="ECO:0000259" key="5">
    <source>
        <dbReference type="PROSITE" id="PS50102"/>
    </source>
</evidence>
<feature type="region of interest" description="Disordered" evidence="4">
    <location>
        <begin position="1"/>
        <end position="42"/>
    </location>
</feature>
<feature type="domain" description="RRM" evidence="5">
    <location>
        <begin position="40"/>
        <end position="116"/>
    </location>
</feature>
<dbReference type="Pfam" id="PF00076">
    <property type="entry name" value="RRM_1"/>
    <property type="match status" value="2"/>
</dbReference>
<evidence type="ECO:0000256" key="4">
    <source>
        <dbReference type="SAM" id="MobiDB-lite"/>
    </source>
</evidence>
<dbReference type="GO" id="GO:0005654">
    <property type="term" value="C:nucleoplasm"/>
    <property type="evidence" value="ECO:0007669"/>
    <property type="project" value="TreeGrafter"/>
</dbReference>
<dbReference type="AlphaFoldDB" id="A0A5B6ZDZ6"/>
<dbReference type="FunFam" id="3.30.70.330:FF:000051">
    <property type="entry name" value="Heterogeneous nuclear ribonucleoprotein 1"/>
    <property type="match status" value="1"/>
</dbReference>
<dbReference type="EMBL" id="GHES01011968">
    <property type="protein sequence ID" value="MPA42527.1"/>
    <property type="molecule type" value="Transcribed_RNA"/>
</dbReference>
<protein>
    <recommendedName>
        <fullName evidence="5">RRM domain-containing protein</fullName>
    </recommendedName>
</protein>
<dbReference type="InterPro" id="IPR000504">
    <property type="entry name" value="RRM_dom"/>
</dbReference>
<comment type="subcellular location">
    <subcellularLocation>
        <location evidence="1">Nucleus</location>
    </subcellularLocation>
</comment>
<dbReference type="GO" id="GO:0010468">
    <property type="term" value="P:regulation of gene expression"/>
    <property type="evidence" value="ECO:0007669"/>
    <property type="project" value="TreeGrafter"/>
</dbReference>
<dbReference type="InterPro" id="IPR035979">
    <property type="entry name" value="RBD_domain_sf"/>
</dbReference>
<organism evidence="6">
    <name type="scientific">Davidia involucrata</name>
    <name type="common">Dove tree</name>
    <dbReference type="NCBI Taxonomy" id="16924"/>
    <lineage>
        <taxon>Eukaryota</taxon>
        <taxon>Viridiplantae</taxon>
        <taxon>Streptophyta</taxon>
        <taxon>Embryophyta</taxon>
        <taxon>Tracheophyta</taxon>
        <taxon>Spermatophyta</taxon>
        <taxon>Magnoliopsida</taxon>
        <taxon>eudicotyledons</taxon>
        <taxon>Gunneridae</taxon>
        <taxon>Pentapetalae</taxon>
        <taxon>asterids</taxon>
        <taxon>Cornales</taxon>
        <taxon>Nyssaceae</taxon>
        <taxon>Davidia</taxon>
    </lineage>
</organism>
<feature type="compositionally biased region" description="Basic and acidic residues" evidence="4">
    <location>
        <begin position="16"/>
        <end position="35"/>
    </location>
</feature>
<keyword evidence="2" id="KW-0539">Nucleus</keyword>
<dbReference type="PANTHER" id="PTHR48033:SF5">
    <property type="entry name" value="RRM DOMAIN-CONTAINING PROTEIN"/>
    <property type="match status" value="1"/>
</dbReference>
<dbReference type="GO" id="GO:0003723">
    <property type="term" value="F:RNA binding"/>
    <property type="evidence" value="ECO:0007669"/>
    <property type="project" value="UniProtKB-UniRule"/>
</dbReference>
<sequence length="365" mass="38274">MDDPNDMEASVNEETNDVRTSDHIDDDKSHSHTRDGASPGKIFIGGLARETTSAQFLKHFGRYGEITDSVIMKDRKTGQPRGFGFVTYADSLVVDRVIEDTHVINGKQVEIKRTIPKGAIGSKDFKTNKIFVGGIPTTVTEDEFKDFFSKFGGVKDHQIMRDRSTNRSRGFGFITFDTEQSVDDLLANGNKLEFDGAQVEIKKAEPKKPNPPLAPSKHHGNSRDAFGSGFGDAYGGFGGGGFSAGSYRSDGDYGGRASAYGGYGGSEFGGYGGYGGGSFGGYRGEPSLGYSGRYGGGVGRGYHLGGGYGGPGEIYGGYGGTGSGFGASYDAGFGGGYGGSNGGSFYGSRGGYGGAGSGRYHPYGR</sequence>
<feature type="region of interest" description="Disordered" evidence="4">
    <location>
        <begin position="202"/>
        <end position="222"/>
    </location>
</feature>
<accession>A0A5B6ZDZ6</accession>
<evidence type="ECO:0000256" key="2">
    <source>
        <dbReference type="ARBA" id="ARBA00023242"/>
    </source>
</evidence>
<dbReference type="Gene3D" id="3.30.70.330">
    <property type="match status" value="2"/>
</dbReference>
<evidence type="ECO:0000256" key="3">
    <source>
        <dbReference type="PROSITE-ProRule" id="PRU00176"/>
    </source>
</evidence>
<proteinExistence type="predicted"/>
<evidence type="ECO:0000256" key="1">
    <source>
        <dbReference type="ARBA" id="ARBA00004123"/>
    </source>
</evidence>
<keyword evidence="3" id="KW-0694">RNA-binding</keyword>
<evidence type="ECO:0000313" key="6">
    <source>
        <dbReference type="EMBL" id="MPA42527.1"/>
    </source>
</evidence>
<feature type="domain" description="RRM" evidence="5">
    <location>
        <begin position="128"/>
        <end position="206"/>
    </location>
</feature>
<dbReference type="PROSITE" id="PS50102">
    <property type="entry name" value="RRM"/>
    <property type="match status" value="2"/>
</dbReference>
<gene>
    <name evidence="6" type="ORF">Din_011968</name>
</gene>
<dbReference type="SUPFAM" id="SSF54928">
    <property type="entry name" value="RNA-binding domain, RBD"/>
    <property type="match status" value="2"/>
</dbReference>